<evidence type="ECO:0000256" key="3">
    <source>
        <dbReference type="ARBA" id="ARBA00010136"/>
    </source>
</evidence>
<dbReference type="Pfam" id="PF17900">
    <property type="entry name" value="Peptidase_M1_N"/>
    <property type="match status" value="1"/>
</dbReference>
<evidence type="ECO:0000256" key="10">
    <source>
        <dbReference type="ARBA" id="ARBA00022833"/>
    </source>
</evidence>
<dbReference type="Gene3D" id="1.10.390.10">
    <property type="entry name" value="Neutral Protease Domain 2"/>
    <property type="match status" value="1"/>
</dbReference>
<dbReference type="GO" id="GO:0008270">
    <property type="term" value="F:zinc ion binding"/>
    <property type="evidence" value="ECO:0007669"/>
    <property type="project" value="InterPro"/>
</dbReference>
<evidence type="ECO:0000313" key="17">
    <source>
        <dbReference type="EMBL" id="EHY31850.1"/>
    </source>
</evidence>
<feature type="domain" description="Peptidase M1 alanyl aminopeptidase Ig-like fold" evidence="14">
    <location>
        <begin position="450"/>
        <end position="555"/>
    </location>
</feature>
<proteinExistence type="inferred from homology"/>
<dbReference type="Gene3D" id="2.60.40.1730">
    <property type="entry name" value="tricorn interacting facor f3 domain"/>
    <property type="match status" value="1"/>
</dbReference>
<dbReference type="AlphaFoldDB" id="H3KDF3"/>
<gene>
    <name evidence="17" type="ORF">HMPREF9440_00762</name>
</gene>
<keyword evidence="18" id="KW-1185">Reference proteome</keyword>
<dbReference type="EC" id="3.4.11.2" evidence="4 12"/>
<evidence type="ECO:0000256" key="9">
    <source>
        <dbReference type="ARBA" id="ARBA00022801"/>
    </source>
</evidence>
<dbReference type="STRING" id="762967.HMPREF9440_00762"/>
<dbReference type="InterPro" id="IPR014782">
    <property type="entry name" value="Peptidase_M1_dom"/>
</dbReference>
<dbReference type="PANTHER" id="PTHR46322">
    <property type="entry name" value="PUROMYCIN-SENSITIVE AMINOPEPTIDASE"/>
    <property type="match status" value="1"/>
</dbReference>
<dbReference type="Pfam" id="PF11940">
    <property type="entry name" value="DUF3458"/>
    <property type="match status" value="1"/>
</dbReference>
<dbReference type="SUPFAM" id="SSF55486">
    <property type="entry name" value="Metalloproteases ('zincins'), catalytic domain"/>
    <property type="match status" value="1"/>
</dbReference>
<evidence type="ECO:0000256" key="2">
    <source>
        <dbReference type="ARBA" id="ARBA00001947"/>
    </source>
</evidence>
<dbReference type="Pfam" id="PF01433">
    <property type="entry name" value="Peptidase_M1"/>
    <property type="match status" value="1"/>
</dbReference>
<dbReference type="Pfam" id="PF17432">
    <property type="entry name" value="DUF3458_C"/>
    <property type="match status" value="1"/>
</dbReference>
<dbReference type="PANTHER" id="PTHR46322:SF1">
    <property type="entry name" value="PUROMYCIN-SENSITIVE AMINOPEPTIDASE"/>
    <property type="match status" value="1"/>
</dbReference>
<dbReference type="InterPro" id="IPR027268">
    <property type="entry name" value="Peptidase_M4/M1_CTD_sf"/>
</dbReference>
<evidence type="ECO:0000259" key="15">
    <source>
        <dbReference type="Pfam" id="PF17432"/>
    </source>
</evidence>
<dbReference type="MEROPS" id="M01.005"/>
<evidence type="ECO:0000256" key="7">
    <source>
        <dbReference type="ARBA" id="ARBA00022670"/>
    </source>
</evidence>
<feature type="domain" description="Peptidase M1 alanyl aminopeptidase C-terminal" evidence="15">
    <location>
        <begin position="560"/>
        <end position="887"/>
    </location>
</feature>
<dbReference type="PRINTS" id="PR00756">
    <property type="entry name" value="ALADIPTASE"/>
</dbReference>
<dbReference type="InterPro" id="IPR024601">
    <property type="entry name" value="Peptidase_M1_pepN_C"/>
</dbReference>
<evidence type="ECO:0000259" key="16">
    <source>
        <dbReference type="Pfam" id="PF17900"/>
    </source>
</evidence>
<evidence type="ECO:0000256" key="8">
    <source>
        <dbReference type="ARBA" id="ARBA00022723"/>
    </source>
</evidence>
<evidence type="ECO:0000256" key="4">
    <source>
        <dbReference type="ARBA" id="ARBA00012564"/>
    </source>
</evidence>
<evidence type="ECO:0000313" key="18">
    <source>
        <dbReference type="Proteomes" id="UP000004956"/>
    </source>
</evidence>
<dbReference type="FunFam" id="3.30.2010.30:FF:000002">
    <property type="entry name" value="Putative aminopeptidase N"/>
    <property type="match status" value="1"/>
</dbReference>
<feature type="domain" description="Aminopeptidase N-like N-terminal" evidence="16">
    <location>
        <begin position="72"/>
        <end position="188"/>
    </location>
</feature>
<reference evidence="17 18" key="1">
    <citation type="submission" date="2011-11" db="EMBL/GenBank/DDBJ databases">
        <authorList>
            <person name="Weinstock G."/>
            <person name="Sodergren E."/>
            <person name="Clifton S."/>
            <person name="Fulton L."/>
            <person name="Fulton B."/>
            <person name="Courtney L."/>
            <person name="Fronick C."/>
            <person name="Harrison M."/>
            <person name="Strong C."/>
            <person name="Farmer C."/>
            <person name="Delahaunty K."/>
            <person name="Markovic C."/>
            <person name="Hall O."/>
            <person name="Minx P."/>
            <person name="Tomlinson C."/>
            <person name="Mitreva M."/>
            <person name="Hou S."/>
            <person name="Chen J."/>
            <person name="Wollam A."/>
            <person name="Pepin K.H."/>
            <person name="Johnson M."/>
            <person name="Bhonagiri V."/>
            <person name="Zhang X."/>
            <person name="Suruliraj S."/>
            <person name="Warren W."/>
            <person name="Chinwalla A."/>
            <person name="Mardis E.R."/>
            <person name="Wilson R.K."/>
        </authorList>
    </citation>
    <scope>NUCLEOTIDE SEQUENCE [LARGE SCALE GENOMIC DNA]</scope>
    <source>
        <strain evidence="17 18">YIT 11816</strain>
    </source>
</reference>
<dbReference type="InterPro" id="IPR042097">
    <property type="entry name" value="Aminopeptidase_N-like_N_sf"/>
</dbReference>
<name>H3KDF3_9BURK</name>
<dbReference type="NCBIfam" id="TIGR02414">
    <property type="entry name" value="pepN_proteo"/>
    <property type="match status" value="1"/>
</dbReference>
<dbReference type="InterPro" id="IPR012779">
    <property type="entry name" value="Peptidase_M1_pepN"/>
</dbReference>
<comment type="catalytic activity">
    <reaction evidence="1">
        <text>Release of an N-terminal amino acid, Xaa-|-Yaa- from a peptide, amide or arylamide. Xaa is preferably Ala, but may be most amino acids including Pro (slow action). When a terminal hydrophobic residue is followed by a prolyl residue, the two may be released as an intact Xaa-Pro dipeptide.</text>
        <dbReference type="EC" id="3.4.11.2"/>
    </reaction>
</comment>
<dbReference type="HOGENOM" id="CLU_007993_2_0_4"/>
<comment type="cofactor">
    <cofactor evidence="2">
        <name>Zn(2+)</name>
        <dbReference type="ChEBI" id="CHEBI:29105"/>
    </cofactor>
</comment>
<keyword evidence="11" id="KW-0482">Metalloprotease</keyword>
<dbReference type="GO" id="GO:0016285">
    <property type="term" value="F:alanyl aminopeptidase activity"/>
    <property type="evidence" value="ECO:0007669"/>
    <property type="project" value="UniProtKB-EC"/>
</dbReference>
<dbReference type="GO" id="GO:0008237">
    <property type="term" value="F:metallopeptidase activity"/>
    <property type="evidence" value="ECO:0007669"/>
    <property type="project" value="UniProtKB-UniRule"/>
</dbReference>
<dbReference type="InterPro" id="IPR001930">
    <property type="entry name" value="Peptidase_M1"/>
</dbReference>
<dbReference type="FunFam" id="2.60.40.1840:FF:000001">
    <property type="entry name" value="Aminopeptidase N"/>
    <property type="match status" value="1"/>
</dbReference>
<dbReference type="EMBL" id="AFBQ01000105">
    <property type="protein sequence ID" value="EHY31850.1"/>
    <property type="molecule type" value="Genomic_DNA"/>
</dbReference>
<dbReference type="Proteomes" id="UP000004956">
    <property type="component" value="Unassembled WGS sequence"/>
</dbReference>
<evidence type="ECO:0000256" key="11">
    <source>
        <dbReference type="ARBA" id="ARBA00023049"/>
    </source>
</evidence>
<sequence>MAQSIHRRDYRAPTHLIDTVKLEFDLDPESTAVINTMAVRPNPESAVADGILTLQGEDLTLVSVSVNGRALSESEYDLTKTQLRIPGITSASEVTIVNRFNPTANTALSGIYASGANLMSQCESQGFRRITYYLDRPDVLARFTVVIRAPKALYPVLLSNGNRKEERDLDDGRHMVVWEDPFPKPSYLFALVAGRLACRRETMRVSDGRSVTLEVWVEPQDLEKTAHTMESLKKAIRWDESRWGLPLDLDDFKIVATNDFNFGAMENKGLNIFNARYALANPAVATDDDYFNIESVVGHEYFHNWTGNRVTLRDWFQLTLKEGLTVFRDQEFSADMLGEASARAVQRIKDVIRLRSAQFPEDAGPMAHPIRPESYVEINNFYTTTVYEKGAEVIRMLQTLLGRETFRKGFDDYIRTNDGKAVTCEAFLEAMERASGRSLEQFRLWYAQAGTPRVTVRSRWDEATHTFALEVTQTTPPTPGQAAKRPFLIPFPVALLDADGNKLPVRLLGEDAAPAPGTRMFELTEASSTFVFTGLAACPVPSLNRGFAAPVIVEANESLETLAFLASKDRDPFNRWDAMQRLMGEVIRRQIHARLLKSSEDVDRILIDAVGAMLDDETLSPAFKALALELPSEKILGEREPLIDPQAVHVARETVMTAIAKRWSTKFLETAQAMQVPGDYDPSAEPSGRRALMNLCLAYAQANSVPRALIMICDQYQTANNLTNRLAALKMIASSQSPRKNEFLVDALQSWAAEPLLVNKWLSIQAGAKAMPGETPIVERVRQLMQTEFFSLKNPNKVYALLLTFFTANPNEFHSLDGSGYQLWAEAVMELNRINPQVAARCARSLENWRRYTPALARLQHEAITALWERREELDSSVVEVLDKALHQPM</sequence>
<dbReference type="InterPro" id="IPR037144">
    <property type="entry name" value="Peptidase_M1_pepN_C_sf"/>
</dbReference>
<dbReference type="InterPro" id="IPR045357">
    <property type="entry name" value="Aminopeptidase_N-like_N"/>
</dbReference>
<keyword evidence="7" id="KW-0645">Protease</keyword>
<feature type="domain" description="Peptidase M1 membrane alanine aminopeptidase" evidence="13">
    <location>
        <begin position="228"/>
        <end position="442"/>
    </location>
</feature>
<dbReference type="Gene3D" id="1.25.50.10">
    <property type="entry name" value="Peptidase M1, alanyl aminopeptidase, C-terminal domain"/>
    <property type="match status" value="1"/>
</dbReference>
<dbReference type="Gene3D" id="3.30.2010.30">
    <property type="match status" value="1"/>
</dbReference>
<dbReference type="GO" id="GO:0006508">
    <property type="term" value="P:proteolysis"/>
    <property type="evidence" value="ECO:0007669"/>
    <property type="project" value="UniProtKB-UniRule"/>
</dbReference>
<dbReference type="OrthoDB" id="100605at2"/>
<keyword evidence="6 17" id="KW-0031">Aminopeptidase</keyword>
<dbReference type="Gene3D" id="2.60.40.1840">
    <property type="match status" value="1"/>
</dbReference>
<evidence type="ECO:0000256" key="1">
    <source>
        <dbReference type="ARBA" id="ARBA00000098"/>
    </source>
</evidence>
<evidence type="ECO:0000256" key="12">
    <source>
        <dbReference type="NCBIfam" id="TIGR02414"/>
    </source>
</evidence>
<dbReference type="CDD" id="cd09600">
    <property type="entry name" value="M1_APN"/>
    <property type="match status" value="1"/>
</dbReference>
<dbReference type="PATRIC" id="fig|762967.3.peg.611"/>
<dbReference type="InterPro" id="IPR035414">
    <property type="entry name" value="Peptidase_M1_pepN_Ig-like"/>
</dbReference>
<organism evidence="17 18">
    <name type="scientific">Sutterella parvirubra YIT 11816</name>
    <dbReference type="NCBI Taxonomy" id="762967"/>
    <lineage>
        <taxon>Bacteria</taxon>
        <taxon>Pseudomonadati</taxon>
        <taxon>Pseudomonadota</taxon>
        <taxon>Betaproteobacteria</taxon>
        <taxon>Burkholderiales</taxon>
        <taxon>Sutterellaceae</taxon>
        <taxon>Sutterella</taxon>
    </lineage>
</organism>
<accession>H3KDF3</accession>
<dbReference type="RefSeq" id="WP_008541434.1">
    <property type="nucleotide sequence ID" value="NZ_JH604917.1"/>
</dbReference>
<protein>
    <recommendedName>
        <fullName evidence="5 12">Aminopeptidase N</fullName>
        <ecNumber evidence="4 12">3.4.11.2</ecNumber>
    </recommendedName>
</protein>
<evidence type="ECO:0000256" key="5">
    <source>
        <dbReference type="ARBA" id="ARBA00015611"/>
    </source>
</evidence>
<evidence type="ECO:0000256" key="6">
    <source>
        <dbReference type="ARBA" id="ARBA00022438"/>
    </source>
</evidence>
<dbReference type="InterPro" id="IPR038438">
    <property type="entry name" value="PepN_Ig-like_sf"/>
</dbReference>
<comment type="similarity">
    <text evidence="3">Belongs to the peptidase M1 family.</text>
</comment>
<keyword evidence="9" id="KW-0378">Hydrolase</keyword>
<dbReference type="SUPFAM" id="SSF63737">
    <property type="entry name" value="Leukotriene A4 hydrolase N-terminal domain"/>
    <property type="match status" value="1"/>
</dbReference>
<evidence type="ECO:0000259" key="14">
    <source>
        <dbReference type="Pfam" id="PF11940"/>
    </source>
</evidence>
<comment type="caution">
    <text evidence="17">The sequence shown here is derived from an EMBL/GenBank/DDBJ whole genome shotgun (WGS) entry which is preliminary data.</text>
</comment>
<evidence type="ECO:0000259" key="13">
    <source>
        <dbReference type="Pfam" id="PF01433"/>
    </source>
</evidence>
<keyword evidence="10" id="KW-0862">Zinc</keyword>
<keyword evidence="8" id="KW-0479">Metal-binding</keyword>